<evidence type="ECO:0000313" key="4">
    <source>
        <dbReference type="Proteomes" id="UP000714618"/>
    </source>
</evidence>
<feature type="coiled-coil region" evidence="1">
    <location>
        <begin position="155"/>
        <end position="189"/>
    </location>
</feature>
<gene>
    <name evidence="3" type="ORF">AWRI4233_LOCUS9820</name>
</gene>
<comment type="caution">
    <text evidence="3">The sequence shown here is derived from an EMBL/GenBank/DDBJ whole genome shotgun (WGS) entry which is preliminary data.</text>
</comment>
<keyword evidence="4" id="KW-1185">Reference proteome</keyword>
<dbReference type="AlphaFoldDB" id="A0A9N8K6I7"/>
<protein>
    <submittedName>
        <fullName evidence="3">Uncharacterized protein</fullName>
    </submittedName>
</protein>
<sequence length="212" mass="24227">MSEQVNSAAQHAAVPTATLHQSLQTASNHDLHDHDHHDHRHDIRGSESRQNDHENISQARHQNHSSHEHSEMVMATLHDQMMTLAYEKNPQSTEEAENIAHMLLERAELPLAFRVRAHIVLACGKTDYLHHAQEAVRFAEMGREIFGPGKTPGFKAAVEDLLWEARETLRRAERDMKELEGLRKRIKAGELKWKKGEKIMYGNINGSSYLNL</sequence>
<feature type="region of interest" description="Disordered" evidence="2">
    <location>
        <begin position="20"/>
        <end position="69"/>
    </location>
</feature>
<evidence type="ECO:0000313" key="3">
    <source>
        <dbReference type="EMBL" id="CAD0100995.1"/>
    </source>
</evidence>
<feature type="compositionally biased region" description="Basic and acidic residues" evidence="2">
    <location>
        <begin position="29"/>
        <end position="55"/>
    </location>
</feature>
<evidence type="ECO:0000256" key="1">
    <source>
        <dbReference type="SAM" id="Coils"/>
    </source>
</evidence>
<reference evidence="3" key="1">
    <citation type="submission" date="2020-06" db="EMBL/GenBank/DDBJ databases">
        <authorList>
            <person name="Onetto C."/>
        </authorList>
    </citation>
    <scope>NUCLEOTIDE SEQUENCE</scope>
</reference>
<keyword evidence="1" id="KW-0175">Coiled coil</keyword>
<dbReference type="Proteomes" id="UP000714618">
    <property type="component" value="Unassembled WGS sequence"/>
</dbReference>
<organism evidence="3 4">
    <name type="scientific">Aureobasidium mustum</name>
    <dbReference type="NCBI Taxonomy" id="2773714"/>
    <lineage>
        <taxon>Eukaryota</taxon>
        <taxon>Fungi</taxon>
        <taxon>Dikarya</taxon>
        <taxon>Ascomycota</taxon>
        <taxon>Pezizomycotina</taxon>
        <taxon>Dothideomycetes</taxon>
        <taxon>Dothideomycetidae</taxon>
        <taxon>Dothideales</taxon>
        <taxon>Saccotheciaceae</taxon>
        <taxon>Aureobasidium</taxon>
    </lineage>
</organism>
<dbReference type="OrthoDB" id="3931453at2759"/>
<accession>A0A9N8K6I7</accession>
<dbReference type="EMBL" id="CAIJEO010000013">
    <property type="protein sequence ID" value="CAD0100995.1"/>
    <property type="molecule type" value="Genomic_DNA"/>
</dbReference>
<name>A0A9N8K6I7_9PEZI</name>
<proteinExistence type="predicted"/>
<evidence type="ECO:0000256" key="2">
    <source>
        <dbReference type="SAM" id="MobiDB-lite"/>
    </source>
</evidence>